<proteinExistence type="predicted"/>
<dbReference type="OrthoDB" id="5420070at2"/>
<dbReference type="GO" id="GO:0046653">
    <property type="term" value="P:tetrahydrofolate metabolic process"/>
    <property type="evidence" value="ECO:0007669"/>
    <property type="project" value="InterPro"/>
</dbReference>
<dbReference type="GeneID" id="78123161"/>
<keyword evidence="2" id="KW-1185">Reference proteome</keyword>
<dbReference type="GO" id="GO:0008115">
    <property type="term" value="F:sarcosine oxidase activity"/>
    <property type="evidence" value="ECO:0007669"/>
    <property type="project" value="InterPro"/>
</dbReference>
<dbReference type="EMBL" id="FNPR01000001">
    <property type="protein sequence ID" value="SDY13255.1"/>
    <property type="molecule type" value="Genomic_DNA"/>
</dbReference>
<sequence>MRIACPLCGERDSREFSYRGHALALVRPEEDASFEAWDDYLHKRENVAGVTQELWFHDFGCGSWLVAERNTVTHEFGAVKLAQDVKEALHED</sequence>
<protein>
    <submittedName>
        <fullName evidence="1">Sarcosine oxidase subunit delta</fullName>
    </submittedName>
</protein>
<dbReference type="InterPro" id="IPR006279">
    <property type="entry name" value="SoxD"/>
</dbReference>
<evidence type="ECO:0000313" key="2">
    <source>
        <dbReference type="Proteomes" id="UP000199026"/>
    </source>
</evidence>
<accession>A0A1H3HDF7</accession>
<dbReference type="InterPro" id="IPR038561">
    <property type="entry name" value="SoxD_sf"/>
</dbReference>
<dbReference type="AlphaFoldDB" id="A0A1H3HDF7"/>
<dbReference type="STRING" id="576131.SAMN05444486_101356"/>
<organism evidence="1 2">
    <name type="scientific">Lentibacter algarum</name>
    <dbReference type="NCBI Taxonomy" id="576131"/>
    <lineage>
        <taxon>Bacteria</taxon>
        <taxon>Pseudomonadati</taxon>
        <taxon>Pseudomonadota</taxon>
        <taxon>Alphaproteobacteria</taxon>
        <taxon>Rhodobacterales</taxon>
        <taxon>Roseobacteraceae</taxon>
        <taxon>Lentibacter</taxon>
    </lineage>
</organism>
<name>A0A1H3HDF7_9RHOB</name>
<dbReference type="Gene3D" id="3.30.2270.10">
    <property type="entry name" value="Folate-binding superfamily"/>
    <property type="match status" value="1"/>
</dbReference>
<dbReference type="Proteomes" id="UP000199026">
    <property type="component" value="Unassembled WGS sequence"/>
</dbReference>
<dbReference type="Pfam" id="PF04267">
    <property type="entry name" value="SoxD"/>
    <property type="match status" value="1"/>
</dbReference>
<evidence type="ECO:0000313" key="1">
    <source>
        <dbReference type="EMBL" id="SDY13255.1"/>
    </source>
</evidence>
<dbReference type="RefSeq" id="WP_089887346.1">
    <property type="nucleotide sequence ID" value="NZ_CALJFH010000018.1"/>
</dbReference>
<gene>
    <name evidence="1" type="ORF">SAMN05444486_101356</name>
</gene>
<reference evidence="1 2" key="1">
    <citation type="submission" date="2016-10" db="EMBL/GenBank/DDBJ databases">
        <authorList>
            <person name="de Groot N.N."/>
        </authorList>
    </citation>
    <scope>NUCLEOTIDE SEQUENCE [LARGE SCALE GENOMIC DNA]</scope>
    <source>
        <strain evidence="1 2">DSM 24677</strain>
    </source>
</reference>